<evidence type="ECO:0000259" key="5">
    <source>
        <dbReference type="Pfam" id="PF00535"/>
    </source>
</evidence>
<protein>
    <submittedName>
        <fullName evidence="6">Glycosyltransferase</fullName>
    </submittedName>
</protein>
<evidence type="ECO:0000256" key="3">
    <source>
        <dbReference type="ARBA" id="ARBA00022679"/>
    </source>
</evidence>
<evidence type="ECO:0000256" key="4">
    <source>
        <dbReference type="SAM" id="Phobius"/>
    </source>
</evidence>
<dbReference type="OrthoDB" id="8416156at2"/>
<dbReference type="AlphaFoldDB" id="A0A5B8LKI0"/>
<dbReference type="InterPro" id="IPR001173">
    <property type="entry name" value="Glyco_trans_2-like"/>
</dbReference>
<dbReference type="PANTHER" id="PTHR43179">
    <property type="entry name" value="RHAMNOSYLTRANSFERASE WBBL"/>
    <property type="match status" value="1"/>
</dbReference>
<dbReference type="SUPFAM" id="SSF53448">
    <property type="entry name" value="Nucleotide-diphospho-sugar transferases"/>
    <property type="match status" value="1"/>
</dbReference>
<dbReference type="KEGG" id="spai:FPZ24_11640"/>
<evidence type="ECO:0000313" key="6">
    <source>
        <dbReference type="EMBL" id="QDZ08052.1"/>
    </source>
</evidence>
<evidence type="ECO:0000313" key="7">
    <source>
        <dbReference type="Proteomes" id="UP000315673"/>
    </source>
</evidence>
<dbReference type="Proteomes" id="UP000315673">
    <property type="component" value="Chromosome"/>
</dbReference>
<reference evidence="6 7" key="1">
    <citation type="submission" date="2019-07" db="EMBL/GenBank/DDBJ databases">
        <title>Full genome sequence of Sphingomonas sp. 4R-6-7(HKS19).</title>
        <authorList>
            <person name="Im W.-T."/>
        </authorList>
    </citation>
    <scope>NUCLEOTIDE SEQUENCE [LARGE SCALE GENOMIC DNA]</scope>
    <source>
        <strain evidence="6 7">HKS19</strain>
    </source>
</reference>
<gene>
    <name evidence="6" type="ORF">FPZ24_11640</name>
</gene>
<name>A0A5B8LKI0_9SPHN</name>
<evidence type="ECO:0000256" key="2">
    <source>
        <dbReference type="ARBA" id="ARBA00022676"/>
    </source>
</evidence>
<dbReference type="RefSeq" id="WP_146572159.1">
    <property type="nucleotide sequence ID" value="NZ_CP042306.1"/>
</dbReference>
<dbReference type="Gene3D" id="3.90.550.10">
    <property type="entry name" value="Spore Coat Polysaccharide Biosynthesis Protein SpsA, Chain A"/>
    <property type="match status" value="1"/>
</dbReference>
<organism evidence="6 7">
    <name type="scientific">Sphingomonas panacisoli</name>
    <dbReference type="NCBI Taxonomy" id="1813879"/>
    <lineage>
        <taxon>Bacteria</taxon>
        <taxon>Pseudomonadati</taxon>
        <taxon>Pseudomonadota</taxon>
        <taxon>Alphaproteobacteria</taxon>
        <taxon>Sphingomonadales</taxon>
        <taxon>Sphingomonadaceae</taxon>
        <taxon>Sphingomonas</taxon>
    </lineage>
</organism>
<dbReference type="GO" id="GO:0016757">
    <property type="term" value="F:glycosyltransferase activity"/>
    <property type="evidence" value="ECO:0007669"/>
    <property type="project" value="UniProtKB-KW"/>
</dbReference>
<comment type="similarity">
    <text evidence="1">Belongs to the glycosyltransferase 2 family.</text>
</comment>
<keyword evidence="4" id="KW-0812">Transmembrane</keyword>
<evidence type="ECO:0000256" key="1">
    <source>
        <dbReference type="ARBA" id="ARBA00006739"/>
    </source>
</evidence>
<keyword evidence="7" id="KW-1185">Reference proteome</keyword>
<sequence length="321" mass="34815">MADTAQIGIVAIGRNEGERLIRCLASMPLGMPVVYVDSASTDGSQAAAESAGAIVLALDMARPFTAARARAEGVAMLFDRFPDTDFVMFIDGDCEMEPGWLDAGADFLSTHPDFAAVCGRRRERHPEASFYNALADLEWDTPVGEAEACGGDSMMRADAYRQAGGFDPRIIAGEEPELCSRLRKANWRVMRLDAPMTIHDAATFHFSQWWNRGVRSGFGYAQTWRATRSGGSGLYARELARAVVWAGVLPLVSIVAAVVVHPAAILLWPVLSLLQLIRLGAKWGMRRAVLTVTMRYAELLGALRYGGRLASGSPGGTITYK</sequence>
<feature type="domain" description="Glycosyltransferase 2-like" evidence="5">
    <location>
        <begin position="15"/>
        <end position="126"/>
    </location>
</feature>
<proteinExistence type="inferred from homology"/>
<dbReference type="PANTHER" id="PTHR43179:SF12">
    <property type="entry name" value="GALACTOFURANOSYLTRANSFERASE GLFT2"/>
    <property type="match status" value="1"/>
</dbReference>
<feature type="transmembrane region" description="Helical" evidence="4">
    <location>
        <begin position="244"/>
        <end position="277"/>
    </location>
</feature>
<keyword evidence="4" id="KW-1133">Transmembrane helix</keyword>
<keyword evidence="4" id="KW-0472">Membrane</keyword>
<accession>A0A5B8LKI0</accession>
<dbReference type="EMBL" id="CP042306">
    <property type="protein sequence ID" value="QDZ08052.1"/>
    <property type="molecule type" value="Genomic_DNA"/>
</dbReference>
<dbReference type="Pfam" id="PF00535">
    <property type="entry name" value="Glycos_transf_2"/>
    <property type="match status" value="1"/>
</dbReference>
<keyword evidence="3 6" id="KW-0808">Transferase</keyword>
<dbReference type="InterPro" id="IPR029044">
    <property type="entry name" value="Nucleotide-diphossugar_trans"/>
</dbReference>
<keyword evidence="2" id="KW-0328">Glycosyltransferase</keyword>